<reference evidence="7" key="1">
    <citation type="submission" date="2022-12" db="EMBL/GenBank/DDBJ databases">
        <title>Genome assemblies of Blomia tropicalis.</title>
        <authorList>
            <person name="Cui Y."/>
        </authorList>
    </citation>
    <scope>NUCLEOTIDE SEQUENCE</scope>
    <source>
        <tissue evidence="7">Adult mites</tissue>
    </source>
</reference>
<dbReference type="Proteomes" id="UP001142055">
    <property type="component" value="Chromosome 2"/>
</dbReference>
<dbReference type="GO" id="GO:0016556">
    <property type="term" value="P:mRNA modification"/>
    <property type="evidence" value="ECO:0007669"/>
    <property type="project" value="InterPro"/>
</dbReference>
<evidence type="ECO:0008006" key="9">
    <source>
        <dbReference type="Google" id="ProtNLM"/>
    </source>
</evidence>
<keyword evidence="3" id="KW-0507">mRNA processing</keyword>
<evidence type="ECO:0000313" key="7">
    <source>
        <dbReference type="EMBL" id="KAJ6221006.1"/>
    </source>
</evidence>
<dbReference type="PANTHER" id="PTHR15217">
    <property type="entry name" value="WILMS' TUMOR 1-ASSOCIATING PROTEIN"/>
    <property type="match status" value="1"/>
</dbReference>
<feature type="compositionally biased region" description="Polar residues" evidence="6">
    <location>
        <begin position="313"/>
        <end position="324"/>
    </location>
</feature>
<proteinExistence type="inferred from homology"/>
<feature type="region of interest" description="Disordered" evidence="6">
    <location>
        <begin position="290"/>
        <end position="324"/>
    </location>
</feature>
<dbReference type="InterPro" id="IPR033757">
    <property type="entry name" value="WTAP"/>
</dbReference>
<dbReference type="GO" id="GO:0006397">
    <property type="term" value="P:mRNA processing"/>
    <property type="evidence" value="ECO:0007669"/>
    <property type="project" value="UniProtKB-KW"/>
</dbReference>
<keyword evidence="8" id="KW-1185">Reference proteome</keyword>
<dbReference type="Pfam" id="PF17098">
    <property type="entry name" value="Wtap"/>
    <property type="match status" value="1"/>
</dbReference>
<evidence type="ECO:0000256" key="1">
    <source>
        <dbReference type="ARBA" id="ARBA00004123"/>
    </source>
</evidence>
<comment type="caution">
    <text evidence="7">The sequence shown here is derived from an EMBL/GenBank/DDBJ whole genome shotgun (WGS) entry which is preliminary data.</text>
</comment>
<evidence type="ECO:0000256" key="3">
    <source>
        <dbReference type="ARBA" id="ARBA00022664"/>
    </source>
</evidence>
<evidence type="ECO:0000256" key="5">
    <source>
        <dbReference type="ARBA" id="ARBA00023242"/>
    </source>
</evidence>
<dbReference type="GO" id="GO:0000381">
    <property type="term" value="P:regulation of alternative mRNA splicing, via spliceosome"/>
    <property type="evidence" value="ECO:0007669"/>
    <property type="project" value="InterPro"/>
</dbReference>
<dbReference type="GO" id="GO:0005634">
    <property type="term" value="C:nucleus"/>
    <property type="evidence" value="ECO:0007669"/>
    <property type="project" value="UniProtKB-SubCell"/>
</dbReference>
<comment type="similarity">
    <text evidence="2">Belongs to the fl(2)d family.</text>
</comment>
<organism evidence="7 8">
    <name type="scientific">Blomia tropicalis</name>
    <name type="common">Mite</name>
    <dbReference type="NCBI Taxonomy" id="40697"/>
    <lineage>
        <taxon>Eukaryota</taxon>
        <taxon>Metazoa</taxon>
        <taxon>Ecdysozoa</taxon>
        <taxon>Arthropoda</taxon>
        <taxon>Chelicerata</taxon>
        <taxon>Arachnida</taxon>
        <taxon>Acari</taxon>
        <taxon>Acariformes</taxon>
        <taxon>Sarcoptiformes</taxon>
        <taxon>Astigmata</taxon>
        <taxon>Glycyphagoidea</taxon>
        <taxon>Echimyopodidae</taxon>
        <taxon>Blomia</taxon>
    </lineage>
</organism>
<evidence type="ECO:0000256" key="4">
    <source>
        <dbReference type="ARBA" id="ARBA00023187"/>
    </source>
</evidence>
<name>A0A9Q0RPN4_BLOTA</name>
<dbReference type="AlphaFoldDB" id="A0A9Q0RPN4"/>
<keyword evidence="5" id="KW-0539">Nucleus</keyword>
<accession>A0A9Q0RPN4</accession>
<comment type="subcellular location">
    <subcellularLocation>
        <location evidence="1">Nucleus</location>
    </subcellularLocation>
</comment>
<gene>
    <name evidence="7" type="ORF">RDWZM_006818</name>
</gene>
<evidence type="ECO:0000256" key="6">
    <source>
        <dbReference type="SAM" id="MobiDB-lite"/>
    </source>
</evidence>
<dbReference type="EMBL" id="JAPWDV010000002">
    <property type="protein sequence ID" value="KAJ6221006.1"/>
    <property type="molecule type" value="Genomic_DNA"/>
</dbReference>
<sequence>MDNEKGEETLVDIKQSVNESNQINMIVNIKEEHDDDNVNNVGTKQEQPNEDCEMFVNELELSKMTKEQLINLCQKKDKYIDHLKEMLNRNESKNNINQLNFNQQLKQQQLESSRKENILIMRLTLKEQELQECLTQIEALKLHRIPTNTQLESYLLDPALNYMFERMKKEVDASNTRVEEMQKEMNAWKFSTDSATGKRLMAKCRQLHQENEELGKMISSGKIAQLEGNLAMHTNYSEEVKKTQSEIEEVLIEMEEDIEGLQNTVYHLQQQAKEEKEKKKELLRIHELNKEQTHEIKEEEDDKHDINMVQDGQLEQDTSTVDSL</sequence>
<protein>
    <recommendedName>
        <fullName evidence="9">Pre-mRNA-splicing regulator WTAP</fullName>
    </recommendedName>
</protein>
<dbReference type="OMA" id="NILIMRL"/>
<evidence type="ECO:0000256" key="2">
    <source>
        <dbReference type="ARBA" id="ARBA00010313"/>
    </source>
</evidence>
<evidence type="ECO:0000313" key="8">
    <source>
        <dbReference type="Proteomes" id="UP001142055"/>
    </source>
</evidence>
<dbReference type="PANTHER" id="PTHR15217:SF0">
    <property type="entry name" value="PRE-MRNA-SPLICING REGULATOR WTAP"/>
    <property type="match status" value="1"/>
</dbReference>
<dbReference type="GO" id="GO:0008380">
    <property type="term" value="P:RNA splicing"/>
    <property type="evidence" value="ECO:0007669"/>
    <property type="project" value="UniProtKB-KW"/>
</dbReference>
<keyword evidence="4" id="KW-0508">mRNA splicing</keyword>